<keyword evidence="1 3" id="KW-0479">Metal-binding</keyword>
<accession>A0ABP7X6C8</accession>
<evidence type="ECO:0000256" key="2">
    <source>
        <dbReference type="ARBA" id="ARBA00022833"/>
    </source>
</evidence>
<gene>
    <name evidence="3 4" type="primary">yacG</name>
    <name evidence="4" type="ORF">GCM10022414_34580</name>
</gene>
<comment type="similarity">
    <text evidence="3">Belongs to the DNA gyrase inhibitor YacG family.</text>
</comment>
<comment type="function">
    <text evidence="3">Inhibits all the catalytic activities of DNA gyrase by preventing its interaction with DNA. Acts by binding directly to the C-terminal domain of GyrB, which probably disrupts DNA binding by the gyrase.</text>
</comment>
<name>A0ABP7X6C8_9GAMM</name>
<dbReference type="RefSeq" id="WP_344938484.1">
    <property type="nucleotide sequence ID" value="NZ_BAABDM010000011.1"/>
</dbReference>
<evidence type="ECO:0000256" key="1">
    <source>
        <dbReference type="ARBA" id="ARBA00022723"/>
    </source>
</evidence>
<reference evidence="5" key="1">
    <citation type="journal article" date="2019" name="Int. J. Syst. Evol. Microbiol.">
        <title>The Global Catalogue of Microorganisms (GCM) 10K type strain sequencing project: providing services to taxonomists for standard genome sequencing and annotation.</title>
        <authorList>
            <consortium name="The Broad Institute Genomics Platform"/>
            <consortium name="The Broad Institute Genome Sequencing Center for Infectious Disease"/>
            <person name="Wu L."/>
            <person name="Ma J."/>
        </authorList>
    </citation>
    <scope>NUCLEOTIDE SEQUENCE [LARGE SCALE GENOMIC DNA]</scope>
    <source>
        <strain evidence="5">JCM 17304</strain>
    </source>
</reference>
<protein>
    <recommendedName>
        <fullName evidence="3">DNA gyrase inhibitor YacG</fullName>
    </recommendedName>
</protein>
<keyword evidence="2 3" id="KW-0862">Zinc</keyword>
<dbReference type="Proteomes" id="UP001500392">
    <property type="component" value="Unassembled WGS sequence"/>
</dbReference>
<comment type="caution">
    <text evidence="4">The sequence shown here is derived from an EMBL/GenBank/DDBJ whole genome shotgun (WGS) entry which is preliminary data.</text>
</comment>
<feature type="binding site" evidence="3">
    <location>
        <position position="38"/>
    </location>
    <ligand>
        <name>Zn(2+)</name>
        <dbReference type="ChEBI" id="CHEBI:29105"/>
    </ligand>
</feature>
<feature type="binding site" evidence="3">
    <location>
        <position position="34"/>
    </location>
    <ligand>
        <name>Zn(2+)</name>
        <dbReference type="ChEBI" id="CHEBI:29105"/>
    </ligand>
</feature>
<comment type="subunit">
    <text evidence="3">Interacts with GyrB.</text>
</comment>
<feature type="binding site" evidence="3">
    <location>
        <position position="18"/>
    </location>
    <ligand>
        <name>Zn(2+)</name>
        <dbReference type="ChEBI" id="CHEBI:29105"/>
    </ligand>
</feature>
<dbReference type="InterPro" id="IPR013088">
    <property type="entry name" value="Znf_NHR/GATA"/>
</dbReference>
<dbReference type="Gene3D" id="3.30.50.10">
    <property type="entry name" value="Erythroid Transcription Factor GATA-1, subunit A"/>
    <property type="match status" value="1"/>
</dbReference>
<comment type="cofactor">
    <cofactor evidence="3">
        <name>Zn(2+)</name>
        <dbReference type="ChEBI" id="CHEBI:29105"/>
    </cofactor>
    <text evidence="3">Binds 1 zinc ion.</text>
</comment>
<dbReference type="PANTHER" id="PTHR36150">
    <property type="entry name" value="DNA GYRASE INHIBITOR YACG"/>
    <property type="match status" value="1"/>
</dbReference>
<dbReference type="PANTHER" id="PTHR36150:SF1">
    <property type="entry name" value="DNA GYRASE INHIBITOR YACG"/>
    <property type="match status" value="1"/>
</dbReference>
<dbReference type="HAMAP" id="MF_00649">
    <property type="entry name" value="DNA_gyrase_inhibitor_YacG"/>
    <property type="match status" value="1"/>
</dbReference>
<feature type="binding site" evidence="3">
    <location>
        <position position="15"/>
    </location>
    <ligand>
        <name>Zn(2+)</name>
        <dbReference type="ChEBI" id="CHEBI:29105"/>
    </ligand>
</feature>
<dbReference type="InterPro" id="IPR005584">
    <property type="entry name" value="DNA_gyrase_inhibitor_YacG"/>
</dbReference>
<sequence>MSQDLNKTSALTVPCPKCKTELVWDANNPFRPFCSDSCKNHDLIAWANEEHNIPGDSLHDDVLSRDLEQDF</sequence>
<organism evidence="4 5">
    <name type="scientific">Zhongshania borealis</name>
    <dbReference type="NCBI Taxonomy" id="889488"/>
    <lineage>
        <taxon>Bacteria</taxon>
        <taxon>Pseudomonadati</taxon>
        <taxon>Pseudomonadota</taxon>
        <taxon>Gammaproteobacteria</taxon>
        <taxon>Cellvibrionales</taxon>
        <taxon>Spongiibacteraceae</taxon>
        <taxon>Zhongshania</taxon>
    </lineage>
</organism>
<evidence type="ECO:0000256" key="3">
    <source>
        <dbReference type="HAMAP-Rule" id="MF_00649"/>
    </source>
</evidence>
<proteinExistence type="inferred from homology"/>
<dbReference type="Pfam" id="PF03884">
    <property type="entry name" value="YacG"/>
    <property type="match status" value="1"/>
</dbReference>
<evidence type="ECO:0000313" key="5">
    <source>
        <dbReference type="Proteomes" id="UP001500392"/>
    </source>
</evidence>
<keyword evidence="5" id="KW-1185">Reference proteome</keyword>
<evidence type="ECO:0000313" key="4">
    <source>
        <dbReference type="EMBL" id="GAA4105222.1"/>
    </source>
</evidence>
<dbReference type="EMBL" id="BAABDM010000011">
    <property type="protein sequence ID" value="GAA4105222.1"/>
    <property type="molecule type" value="Genomic_DNA"/>
</dbReference>
<dbReference type="SUPFAM" id="SSF57716">
    <property type="entry name" value="Glucocorticoid receptor-like (DNA-binding domain)"/>
    <property type="match status" value="1"/>
</dbReference>